<dbReference type="SUPFAM" id="SSF47384">
    <property type="entry name" value="Homodimeric domain of signal transducing histidine kinase"/>
    <property type="match status" value="1"/>
</dbReference>
<keyword evidence="3" id="KW-0597">Phosphoprotein</keyword>
<dbReference type="SMART" id="SM00091">
    <property type="entry name" value="PAS"/>
    <property type="match status" value="3"/>
</dbReference>
<dbReference type="CDD" id="cd00082">
    <property type="entry name" value="HisKA"/>
    <property type="match status" value="1"/>
</dbReference>
<evidence type="ECO:0000259" key="8">
    <source>
        <dbReference type="PROSITE" id="PS50113"/>
    </source>
</evidence>
<dbReference type="Pfam" id="PF02518">
    <property type="entry name" value="HATPase_c"/>
    <property type="match status" value="1"/>
</dbReference>
<dbReference type="CDD" id="cd00130">
    <property type="entry name" value="PAS"/>
    <property type="match status" value="3"/>
</dbReference>
<dbReference type="EMBL" id="CP121472">
    <property type="protein sequence ID" value="WPL17915.1"/>
    <property type="molecule type" value="Genomic_DNA"/>
</dbReference>
<feature type="domain" description="PAS" evidence="7">
    <location>
        <begin position="166"/>
        <end position="236"/>
    </location>
</feature>
<dbReference type="Pfam" id="PF00512">
    <property type="entry name" value="HisKA"/>
    <property type="match status" value="1"/>
</dbReference>
<dbReference type="PROSITE" id="PS50113">
    <property type="entry name" value="PAC"/>
    <property type="match status" value="3"/>
</dbReference>
<dbReference type="InterPro" id="IPR036890">
    <property type="entry name" value="HATPase_C_sf"/>
</dbReference>
<feature type="domain" description="Histidine kinase" evidence="6">
    <location>
        <begin position="548"/>
        <end position="773"/>
    </location>
</feature>
<dbReference type="SUPFAM" id="SSF55785">
    <property type="entry name" value="PYP-like sensor domain (PAS domain)"/>
    <property type="match status" value="3"/>
</dbReference>
<name>A0ABZ0SA55_9GAMM</name>
<dbReference type="NCBIfam" id="TIGR00229">
    <property type="entry name" value="sensory_box"/>
    <property type="match status" value="3"/>
</dbReference>
<protein>
    <recommendedName>
        <fullName evidence="2">histidine kinase</fullName>
        <ecNumber evidence="2">2.7.13.3</ecNumber>
    </recommendedName>
</protein>
<dbReference type="InterPro" id="IPR000014">
    <property type="entry name" value="PAS"/>
</dbReference>
<dbReference type="InterPro" id="IPR035965">
    <property type="entry name" value="PAS-like_dom_sf"/>
</dbReference>
<dbReference type="InterPro" id="IPR001610">
    <property type="entry name" value="PAC"/>
</dbReference>
<evidence type="ECO:0000259" key="6">
    <source>
        <dbReference type="PROSITE" id="PS50109"/>
    </source>
</evidence>
<organism evidence="9 10">
    <name type="scientific">Thiorhodovibrio winogradskyi</name>
    <dbReference type="NCBI Taxonomy" id="77007"/>
    <lineage>
        <taxon>Bacteria</taxon>
        <taxon>Pseudomonadati</taxon>
        <taxon>Pseudomonadota</taxon>
        <taxon>Gammaproteobacteria</taxon>
        <taxon>Chromatiales</taxon>
        <taxon>Chromatiaceae</taxon>
        <taxon>Thiorhodovibrio</taxon>
    </lineage>
</organism>
<proteinExistence type="predicted"/>
<dbReference type="Proteomes" id="UP001432180">
    <property type="component" value="Chromosome"/>
</dbReference>
<dbReference type="SMART" id="SM00388">
    <property type="entry name" value="HisKA"/>
    <property type="match status" value="1"/>
</dbReference>
<evidence type="ECO:0000256" key="2">
    <source>
        <dbReference type="ARBA" id="ARBA00012438"/>
    </source>
</evidence>
<feature type="domain" description="PAC" evidence="8">
    <location>
        <begin position="239"/>
        <end position="290"/>
    </location>
</feature>
<dbReference type="SUPFAM" id="SSF55874">
    <property type="entry name" value="ATPase domain of HSP90 chaperone/DNA topoisomerase II/histidine kinase"/>
    <property type="match status" value="1"/>
</dbReference>
<evidence type="ECO:0000259" key="7">
    <source>
        <dbReference type="PROSITE" id="PS50112"/>
    </source>
</evidence>
<evidence type="ECO:0000313" key="9">
    <source>
        <dbReference type="EMBL" id="WPL17915.1"/>
    </source>
</evidence>
<dbReference type="PANTHER" id="PTHR43304:SF1">
    <property type="entry name" value="PAC DOMAIN-CONTAINING PROTEIN"/>
    <property type="match status" value="1"/>
</dbReference>
<dbReference type="EC" id="2.7.13.3" evidence="2"/>
<dbReference type="PROSITE" id="PS50112">
    <property type="entry name" value="PAS"/>
    <property type="match status" value="2"/>
</dbReference>
<dbReference type="InterPro" id="IPR013656">
    <property type="entry name" value="PAS_4"/>
</dbReference>
<feature type="domain" description="PAS" evidence="7">
    <location>
        <begin position="419"/>
        <end position="465"/>
    </location>
</feature>
<sequence>MTKQELAASLELLLPPGADAARQFSDRRQRVLQQVDALMLARADLDQLIGALNHPQMHRNHRNHSLFMEALFFDYDASRLLATLLWLFPAYQAHGFKREYWDVQLAAWQKAMADVLDPEVWRQIAPLYSSIRKHLDALYILGEIDALKAGGTHLIQAPHLTSSNMNDCMMMRIIHATPLALCVTNEQGIFEYANPAYCMFYGYAPSELIGNHFTKVVPPASRQKLIELHDQFVAGGSEIRGEWTVVDRAGASHTILADAVKIIGEDGRPRKVAFVIDITERKETEAALRESQARFARLTSQLADRLFFFTNAPDGELLYLSEGFKQLTGSTITEEAIGQSWRNLADWSPESLTHAIEESRRWLSQGGEKARFELSFCHPSGDWRLLEIHAYRIFDQARARELIEGIALDITEQRALDARLRTLARSVEHAPVSITVTDGRSNILYVNPYFTQLSGYTSAEAIGKNPRILKSDEQSPAFYEAMWATLQQGETWRGELINKNKQGQFYWVETTISPVFDEQGVLQNYVAVTQDIKDRKELERIKEDVERIMRHDLKTPLNAVINVPEVLLLDEGLSADQREDIQLIRESGRRMLDLIDLSLDMFKIESGQFAYHASPVNLVNIMQTVSTFIEQPLKRKQLSLSMHHNGQVLSRSSPVDRGPSVAADARLLLSMLGNLLANAVEASPLGATIILAIRDHDAADDHVLLEIVNQGAVPKAIRERFFTKYSTHGKSNGTGLGTYSAKLMADTMGFELTMTTSDAEDRTCIRLRMPPSNVSPVAAVPPGASGPDI</sequence>
<evidence type="ECO:0000256" key="5">
    <source>
        <dbReference type="ARBA" id="ARBA00022777"/>
    </source>
</evidence>
<dbReference type="InterPro" id="IPR005467">
    <property type="entry name" value="His_kinase_dom"/>
</dbReference>
<dbReference type="InterPro" id="IPR000700">
    <property type="entry name" value="PAS-assoc_C"/>
</dbReference>
<feature type="domain" description="PAC" evidence="8">
    <location>
        <begin position="370"/>
        <end position="422"/>
    </location>
</feature>
<dbReference type="InterPro" id="IPR052162">
    <property type="entry name" value="Sensor_kinase/Photoreceptor"/>
</dbReference>
<dbReference type="Pfam" id="PF08448">
    <property type="entry name" value="PAS_4"/>
    <property type="match status" value="1"/>
</dbReference>
<dbReference type="SMART" id="SM00086">
    <property type="entry name" value="PAC"/>
    <property type="match status" value="3"/>
</dbReference>
<evidence type="ECO:0000313" key="10">
    <source>
        <dbReference type="Proteomes" id="UP001432180"/>
    </source>
</evidence>
<comment type="catalytic activity">
    <reaction evidence="1">
        <text>ATP + protein L-histidine = ADP + protein N-phospho-L-histidine.</text>
        <dbReference type="EC" id="2.7.13.3"/>
    </reaction>
</comment>
<dbReference type="InterPro" id="IPR003594">
    <property type="entry name" value="HATPase_dom"/>
</dbReference>
<dbReference type="SMART" id="SM00387">
    <property type="entry name" value="HATPase_c"/>
    <property type="match status" value="1"/>
</dbReference>
<dbReference type="Pfam" id="PF13426">
    <property type="entry name" value="PAS_9"/>
    <property type="match status" value="2"/>
</dbReference>
<dbReference type="InterPro" id="IPR036097">
    <property type="entry name" value="HisK_dim/P_sf"/>
</dbReference>
<dbReference type="InterPro" id="IPR003661">
    <property type="entry name" value="HisK_dim/P_dom"/>
</dbReference>
<feature type="domain" description="PAC" evidence="8">
    <location>
        <begin position="490"/>
        <end position="544"/>
    </location>
</feature>
<dbReference type="Gene3D" id="3.30.565.10">
    <property type="entry name" value="Histidine kinase-like ATPase, C-terminal domain"/>
    <property type="match status" value="1"/>
</dbReference>
<evidence type="ECO:0000256" key="4">
    <source>
        <dbReference type="ARBA" id="ARBA00022679"/>
    </source>
</evidence>
<dbReference type="Gene3D" id="3.30.450.20">
    <property type="entry name" value="PAS domain"/>
    <property type="match status" value="3"/>
</dbReference>
<evidence type="ECO:0000256" key="3">
    <source>
        <dbReference type="ARBA" id="ARBA00022553"/>
    </source>
</evidence>
<dbReference type="Gene3D" id="1.10.287.130">
    <property type="match status" value="1"/>
</dbReference>
<keyword evidence="10" id="KW-1185">Reference proteome</keyword>
<keyword evidence="4" id="KW-0808">Transferase</keyword>
<dbReference type="PANTHER" id="PTHR43304">
    <property type="entry name" value="PHYTOCHROME-LIKE PROTEIN CPH1"/>
    <property type="match status" value="1"/>
</dbReference>
<evidence type="ECO:0000256" key="1">
    <source>
        <dbReference type="ARBA" id="ARBA00000085"/>
    </source>
</evidence>
<keyword evidence="5" id="KW-0418">Kinase</keyword>
<dbReference type="PROSITE" id="PS50109">
    <property type="entry name" value="HIS_KIN"/>
    <property type="match status" value="1"/>
</dbReference>
<reference evidence="9 10" key="1">
    <citation type="journal article" date="2023" name="Microorganisms">
        <title>Thiorhodovibrio frisius and Trv. litoralis spp. nov., Two Novel Members from a Clade of Fastidious Purple Sulfur Bacteria That Exhibit Unique Red-Shifted Light-Harvesting Capabilities.</title>
        <authorList>
            <person name="Methner A."/>
            <person name="Kuzyk S.B."/>
            <person name="Petersen J."/>
            <person name="Bauer S."/>
            <person name="Brinkmann H."/>
            <person name="Sichau K."/>
            <person name="Wanner G."/>
            <person name="Wolf J."/>
            <person name="Neumann-Schaal M."/>
            <person name="Henke P."/>
            <person name="Tank M."/>
            <person name="Sproer C."/>
            <person name="Bunk B."/>
            <person name="Overmann J."/>
        </authorList>
    </citation>
    <scope>NUCLEOTIDE SEQUENCE [LARGE SCALE GENOMIC DNA]</scope>
    <source>
        <strain evidence="9 10">DSM 6702</strain>
    </source>
</reference>
<gene>
    <name evidence="9" type="primary">nifL_4</name>
    <name evidence="9" type="ORF">Thiowin_02958</name>
</gene>
<accession>A0ABZ0SA55</accession>